<dbReference type="Gene3D" id="2.30.30.380">
    <property type="entry name" value="Zn-finger domain of Sec23/24"/>
    <property type="match status" value="1"/>
</dbReference>
<gene>
    <name evidence="6" type="ORF">HGM15179_019197</name>
</gene>
<keyword evidence="2" id="KW-0863">Zinc-finger</keyword>
<dbReference type="Proteomes" id="UP000796761">
    <property type="component" value="Unassembled WGS sequence"/>
</dbReference>
<dbReference type="Gene3D" id="1.20.58.2190">
    <property type="match status" value="1"/>
</dbReference>
<dbReference type="GO" id="GO:0071797">
    <property type="term" value="C:LUBAC complex"/>
    <property type="evidence" value="ECO:0007669"/>
    <property type="project" value="InterPro"/>
</dbReference>
<feature type="compositionally biased region" description="Polar residues" evidence="4">
    <location>
        <begin position="248"/>
        <end position="274"/>
    </location>
</feature>
<keyword evidence="1" id="KW-0479">Metal-binding</keyword>
<sequence length="366" mass="38301">MPDLPKDPPDLGSLQELRESLEGALIQNPAEPEPPELRPLLLLPLEPTQKIKFIEVKKLLKDNLEWNPEGLPHGLEALRTALNILEKYGRNLLSPRPPRHWRGVRFGNPVFKSTVGAIQGGRAVLKLLGYTEESGEGLSFPSPPQGPLPPRVAAVTADVLVLRHELQMLMANQHPNPQFFTQILLGEDEPSPSPTPVWPCPRCTFINRGHAHNCDVCGHAPSGDVIAETTPVSKNGNSGSKMADSKSETASSGFGPTSSGFNMTASSVGHTSSGDKMAASGGANGGTSGVAGGTSCCGHASSGFNMTASSVGHASSGDNMAASCGANGGSSGVEGGTSGFGSAPSRDALRQRRLLQDGRRLLEIVK</sequence>
<dbReference type="InterPro" id="IPR036339">
    <property type="entry name" value="PUB-like_dom_sf"/>
</dbReference>
<evidence type="ECO:0000256" key="2">
    <source>
        <dbReference type="ARBA" id="ARBA00022771"/>
    </source>
</evidence>
<name>A0A8K1DBL3_9PASS</name>
<dbReference type="GO" id="GO:0061630">
    <property type="term" value="F:ubiquitin protein ligase activity"/>
    <property type="evidence" value="ECO:0007669"/>
    <property type="project" value="TreeGrafter"/>
</dbReference>
<dbReference type="GO" id="GO:0008270">
    <property type="term" value="F:zinc ion binding"/>
    <property type="evidence" value="ECO:0007669"/>
    <property type="project" value="UniProtKB-KW"/>
</dbReference>
<dbReference type="InterPro" id="IPR026254">
    <property type="entry name" value="RNF31-like"/>
</dbReference>
<dbReference type="SUPFAM" id="SSF90209">
    <property type="entry name" value="Ran binding protein zinc finger-like"/>
    <property type="match status" value="1"/>
</dbReference>
<evidence type="ECO:0000256" key="1">
    <source>
        <dbReference type="ARBA" id="ARBA00022723"/>
    </source>
</evidence>
<reference evidence="6" key="1">
    <citation type="submission" date="2019-04" db="EMBL/GenBank/DDBJ databases">
        <title>Genome assembly of Zosterops borbonicus 15179.</title>
        <authorList>
            <person name="Leroy T."/>
            <person name="Anselmetti Y."/>
            <person name="Tilak M.-K."/>
            <person name="Nabholz B."/>
        </authorList>
    </citation>
    <scope>NUCLEOTIDE SEQUENCE</scope>
    <source>
        <strain evidence="6">HGM_15179</strain>
        <tissue evidence="6">Muscle</tissue>
    </source>
</reference>
<evidence type="ECO:0000256" key="3">
    <source>
        <dbReference type="ARBA" id="ARBA00022833"/>
    </source>
</evidence>
<dbReference type="Pfam" id="PF09409">
    <property type="entry name" value="PUB"/>
    <property type="match status" value="1"/>
</dbReference>
<dbReference type="PANTHER" id="PTHR16004">
    <property type="entry name" value="RING FINGER PROTEIN 31-RELATED"/>
    <property type="match status" value="1"/>
</dbReference>
<organism evidence="6 7">
    <name type="scientific">Zosterops borbonicus</name>
    <dbReference type="NCBI Taxonomy" id="364589"/>
    <lineage>
        <taxon>Eukaryota</taxon>
        <taxon>Metazoa</taxon>
        <taxon>Chordata</taxon>
        <taxon>Craniata</taxon>
        <taxon>Vertebrata</taxon>
        <taxon>Euteleostomi</taxon>
        <taxon>Archelosauria</taxon>
        <taxon>Archosauria</taxon>
        <taxon>Dinosauria</taxon>
        <taxon>Saurischia</taxon>
        <taxon>Theropoda</taxon>
        <taxon>Coelurosauria</taxon>
        <taxon>Aves</taxon>
        <taxon>Neognathae</taxon>
        <taxon>Neoaves</taxon>
        <taxon>Telluraves</taxon>
        <taxon>Australaves</taxon>
        <taxon>Passeriformes</taxon>
        <taxon>Sylvioidea</taxon>
        <taxon>Zosteropidae</taxon>
        <taxon>Zosterops</taxon>
    </lineage>
</organism>
<dbReference type="OrthoDB" id="9978677at2759"/>
<dbReference type="InterPro" id="IPR001876">
    <property type="entry name" value="Znf_RanBP2"/>
</dbReference>
<comment type="caution">
    <text evidence="6">The sequence shown here is derived from an EMBL/GenBank/DDBJ whole genome shotgun (WGS) entry which is preliminary data.</text>
</comment>
<dbReference type="InterPro" id="IPR018997">
    <property type="entry name" value="PUB_domain"/>
</dbReference>
<feature type="non-terminal residue" evidence="6">
    <location>
        <position position="1"/>
    </location>
</feature>
<feature type="compositionally biased region" description="Gly residues" evidence="4">
    <location>
        <begin position="327"/>
        <end position="339"/>
    </location>
</feature>
<feature type="domain" description="RanBP2-type" evidence="5">
    <location>
        <begin position="198"/>
        <end position="217"/>
    </location>
</feature>
<dbReference type="GO" id="GO:1990450">
    <property type="term" value="F:linear polyubiquitin binding"/>
    <property type="evidence" value="ECO:0007669"/>
    <property type="project" value="TreeGrafter"/>
</dbReference>
<dbReference type="EMBL" id="SWJQ01001574">
    <property type="protein sequence ID" value="TRZ07909.1"/>
    <property type="molecule type" value="Genomic_DNA"/>
</dbReference>
<keyword evidence="7" id="KW-1185">Reference proteome</keyword>
<feature type="compositionally biased region" description="Polar residues" evidence="4">
    <location>
        <begin position="230"/>
        <end position="240"/>
    </location>
</feature>
<proteinExistence type="predicted"/>
<dbReference type="AlphaFoldDB" id="A0A8K1DBL3"/>
<dbReference type="PROSITE" id="PS01358">
    <property type="entry name" value="ZF_RANBP2_1"/>
    <property type="match status" value="1"/>
</dbReference>
<dbReference type="SUPFAM" id="SSF143503">
    <property type="entry name" value="PUG domain-like"/>
    <property type="match status" value="1"/>
</dbReference>
<evidence type="ECO:0000313" key="6">
    <source>
        <dbReference type="EMBL" id="TRZ07909.1"/>
    </source>
</evidence>
<dbReference type="GO" id="GO:0097039">
    <property type="term" value="P:protein linear polyubiquitination"/>
    <property type="evidence" value="ECO:0007669"/>
    <property type="project" value="TreeGrafter"/>
</dbReference>
<dbReference type="GO" id="GO:0070530">
    <property type="term" value="F:K63-linked polyubiquitin modification-dependent protein binding"/>
    <property type="evidence" value="ECO:0007669"/>
    <property type="project" value="TreeGrafter"/>
</dbReference>
<protein>
    <recommendedName>
        <fullName evidence="5">RanBP2-type domain-containing protein</fullName>
    </recommendedName>
</protein>
<dbReference type="GO" id="GO:0036435">
    <property type="term" value="F:K48-linked polyubiquitin modification-dependent protein binding"/>
    <property type="evidence" value="ECO:0007669"/>
    <property type="project" value="TreeGrafter"/>
</dbReference>
<feature type="region of interest" description="Disordered" evidence="4">
    <location>
        <begin position="327"/>
        <end position="349"/>
    </location>
</feature>
<dbReference type="InterPro" id="IPR036443">
    <property type="entry name" value="Znf_RanBP2_sf"/>
</dbReference>
<feature type="region of interest" description="Disordered" evidence="4">
    <location>
        <begin position="229"/>
        <end position="280"/>
    </location>
</feature>
<evidence type="ECO:0000256" key="4">
    <source>
        <dbReference type="SAM" id="MobiDB-lite"/>
    </source>
</evidence>
<dbReference type="PANTHER" id="PTHR16004:SF2">
    <property type="entry name" value="E3 UBIQUITIN-PROTEIN LIGASE LUBEL"/>
    <property type="match status" value="1"/>
</dbReference>
<evidence type="ECO:0000313" key="7">
    <source>
        <dbReference type="Proteomes" id="UP000796761"/>
    </source>
</evidence>
<dbReference type="SMART" id="SM00547">
    <property type="entry name" value="ZnF_RBZ"/>
    <property type="match status" value="1"/>
</dbReference>
<accession>A0A8K1DBL3</accession>
<evidence type="ECO:0000259" key="5">
    <source>
        <dbReference type="PROSITE" id="PS01358"/>
    </source>
</evidence>
<keyword evidence="3" id="KW-0862">Zinc</keyword>